<sequence>MKGFLAMTLLRAFCLAVFLPAAVWAQALHTLGEAEAQVPADWAEAGRRGDREVDFTGPGGAYLMVRWWFPDEPLTGHDGELSAETRSFPAGPALVRQSRTGPLVQVTIAFERLNRNGERLLLTVGGSDADPQALEALLLPIAESVRFAGDPASAATVVPQASPGTAASGGRNHHAEGGFSLAIPAGWTIHPVSPDEGHGLVALSPAGDALLHVAVFDLATADTVLLWWDRFLAETAIPTDILGESHDPFAGIEGVAVTLEAEVYPFAGITLPFRRGNAWIFTGSASEGNVMLASLHAADAPPALRQELADMAASFAFGQPAPTATAEAPPPAPAPAAPAAALSAAETLALVASGFEGGCTARDVAGDAFAGALAAMALAPQVVAGCAAGTIEAAVVSLPQDPRQPQAAMLWLRALTAAGGRDVALADPARRLLVLLRADGAAGFRIEVADLAATAPAAHAAAEPTAEPAEPPGQLFAGVESPDWALHLARRGQAEWTRFEGGAFVAEVPAGPDFRVTGLRTTAPIVRLPSASDGFATRLSIDLDTARLDNIVIALVEPGLEDQLDWHDHEVWLAVERDGDVVPELVLAVQQKMQGRMPLPDATALAGLQIEMRPDGLILVSNGTGAVLLEGRLAALPGDGPFHLQISATAPSGEVSALLALRGVRMEDVAVAADADPGALLADAPQEVELFDGRTPGPHFALHGPKGSAPLISVGDGLHVDAAGAALQGLGLFSPEPVIWLDRFGPGASARLRLEFDPAATQGVQVALAASMSYADQEPHRPRALLHWRKVGDAHYLTRTIDTAESLHAVVPGIPAVVDLVLTPEGVQIVAEGFPDDVLPWPVLQSGAGLRLYVLAMGDHDSQAAQMAMRRITLLRMPAAPAVADDLPPSALEPLPVVRLFPDPAAPWEGHGVAGLTFEEAGQFTADGAVVVLAPEGYQGGRAGVLSSAPVAVLDRRLDRTSYRLDFAFDPAATDGAYVTLSQTPQPDMDDSGEIFISLVRQAKGRLAEDWLLHVQGGFYATWTRRIPAAKMAGWDGRLTLRIDRGAATVSLPGITDLHAPDLIGFRKGVSLFATVQSRSFDPYGAAKMTLRSVDGGWITPSGMTARSRLLLMGTKDFDAEEYVRLLRAELEETVP</sequence>
<dbReference type="AlphaFoldDB" id="A0A2T4JGK3"/>
<feature type="signal peptide" evidence="1">
    <location>
        <begin position="1"/>
        <end position="25"/>
    </location>
</feature>
<proteinExistence type="predicted"/>
<protein>
    <submittedName>
        <fullName evidence="2">Uncharacterized protein</fullName>
    </submittedName>
</protein>
<reference evidence="2 3" key="1">
    <citation type="submission" date="2018-03" db="EMBL/GenBank/DDBJ databases">
        <title>Rhodobacter veldkampii.</title>
        <authorList>
            <person name="Meyer T.E."/>
            <person name="Miller S."/>
            <person name="Lodha T."/>
            <person name="Gandham S."/>
            <person name="Chintalapati S."/>
            <person name="Chintalapati V.R."/>
        </authorList>
    </citation>
    <scope>NUCLEOTIDE SEQUENCE [LARGE SCALE GENOMIC DNA]</scope>
    <source>
        <strain evidence="2 3">DSM 11550</strain>
    </source>
</reference>
<evidence type="ECO:0000256" key="1">
    <source>
        <dbReference type="SAM" id="SignalP"/>
    </source>
</evidence>
<evidence type="ECO:0000313" key="2">
    <source>
        <dbReference type="EMBL" id="PTE17042.1"/>
    </source>
</evidence>
<name>A0A2T4JGK3_9RHOB</name>
<accession>A0A2T4JGK3</accession>
<dbReference type="Proteomes" id="UP000241899">
    <property type="component" value="Unassembled WGS sequence"/>
</dbReference>
<gene>
    <name evidence="2" type="ORF">C5F46_11155</name>
</gene>
<keyword evidence="1" id="KW-0732">Signal</keyword>
<dbReference type="EMBL" id="PZKF01000025">
    <property type="protein sequence ID" value="PTE17042.1"/>
    <property type="molecule type" value="Genomic_DNA"/>
</dbReference>
<feature type="chain" id="PRO_5015514098" evidence="1">
    <location>
        <begin position="26"/>
        <end position="1136"/>
    </location>
</feature>
<dbReference type="RefSeq" id="WP_107325431.1">
    <property type="nucleotide sequence ID" value="NZ_NHSP01000038.1"/>
</dbReference>
<comment type="caution">
    <text evidence="2">The sequence shown here is derived from an EMBL/GenBank/DDBJ whole genome shotgun (WGS) entry which is preliminary data.</text>
</comment>
<keyword evidence="3" id="KW-1185">Reference proteome</keyword>
<dbReference type="OrthoDB" id="996425at2"/>
<organism evidence="2 3">
    <name type="scientific">Phaeovulum veldkampii DSM 11550</name>
    <dbReference type="NCBI Taxonomy" id="1185920"/>
    <lineage>
        <taxon>Bacteria</taxon>
        <taxon>Pseudomonadati</taxon>
        <taxon>Pseudomonadota</taxon>
        <taxon>Alphaproteobacteria</taxon>
        <taxon>Rhodobacterales</taxon>
        <taxon>Paracoccaceae</taxon>
        <taxon>Phaeovulum</taxon>
    </lineage>
</organism>
<evidence type="ECO:0000313" key="3">
    <source>
        <dbReference type="Proteomes" id="UP000241899"/>
    </source>
</evidence>